<name>A0A6N6N0C4_9BACT</name>
<evidence type="ECO:0000256" key="3">
    <source>
        <dbReference type="ARBA" id="ARBA00022605"/>
    </source>
</evidence>
<evidence type="ECO:0000256" key="6">
    <source>
        <dbReference type="ARBA" id="ARBA00023239"/>
    </source>
</evidence>
<feature type="active site" description="Proton acceptor" evidence="8">
    <location>
        <position position="62"/>
    </location>
</feature>
<dbReference type="RefSeq" id="WP_151152022.1">
    <property type="nucleotide sequence ID" value="NZ_WAIE01000010.1"/>
</dbReference>
<dbReference type="InterPro" id="IPR002028">
    <property type="entry name" value="Trp_synthase_suA"/>
</dbReference>
<dbReference type="SUPFAM" id="SSF51366">
    <property type="entry name" value="Ribulose-phoshate binding barrel"/>
    <property type="match status" value="1"/>
</dbReference>
<evidence type="ECO:0000256" key="5">
    <source>
        <dbReference type="ARBA" id="ARBA00023141"/>
    </source>
</evidence>
<evidence type="ECO:0000313" key="10">
    <source>
        <dbReference type="EMBL" id="KAB1438788.1"/>
    </source>
</evidence>
<dbReference type="OrthoDB" id="9804578at2"/>
<dbReference type="Pfam" id="PF00290">
    <property type="entry name" value="Trp_syntA"/>
    <property type="match status" value="1"/>
</dbReference>
<dbReference type="CDD" id="cd04724">
    <property type="entry name" value="Tryptophan_synthase_alpha"/>
    <property type="match status" value="1"/>
</dbReference>
<dbReference type="Proteomes" id="UP000438699">
    <property type="component" value="Unassembled WGS sequence"/>
</dbReference>
<gene>
    <name evidence="8" type="primary">trpA</name>
    <name evidence="10" type="ORF">F8A88_15115</name>
</gene>
<dbReference type="EC" id="4.2.1.20" evidence="8"/>
<dbReference type="InterPro" id="IPR011060">
    <property type="entry name" value="RibuloseP-bd_barrel"/>
</dbReference>
<protein>
    <recommendedName>
        <fullName evidence="8">Tryptophan synthase alpha chain</fullName>
        <ecNumber evidence="8">4.2.1.20</ecNumber>
    </recommendedName>
</protein>
<evidence type="ECO:0000256" key="7">
    <source>
        <dbReference type="ARBA" id="ARBA00049047"/>
    </source>
</evidence>
<feature type="active site" description="Proton acceptor" evidence="8">
    <location>
        <position position="51"/>
    </location>
</feature>
<comment type="similarity">
    <text evidence="8 9">Belongs to the TrpA family.</text>
</comment>
<keyword evidence="4 8" id="KW-0822">Tryptophan biosynthesis</keyword>
<comment type="subunit">
    <text evidence="2 8">Tetramer of two alpha and two beta chains.</text>
</comment>
<dbReference type="Gene3D" id="3.20.20.70">
    <property type="entry name" value="Aldolase class I"/>
    <property type="match status" value="1"/>
</dbReference>
<keyword evidence="6 8" id="KW-0456">Lyase</keyword>
<dbReference type="AlphaFoldDB" id="A0A6N6N0C4"/>
<dbReference type="UniPathway" id="UPA00035">
    <property type="reaction ID" value="UER00044"/>
</dbReference>
<dbReference type="GO" id="GO:0004834">
    <property type="term" value="F:tryptophan synthase activity"/>
    <property type="evidence" value="ECO:0007669"/>
    <property type="project" value="UniProtKB-UniRule"/>
</dbReference>
<keyword evidence="11" id="KW-1185">Reference proteome</keyword>
<comment type="catalytic activity">
    <reaction evidence="7 8">
        <text>(1S,2R)-1-C-(indol-3-yl)glycerol 3-phosphate + L-serine = D-glyceraldehyde 3-phosphate + L-tryptophan + H2O</text>
        <dbReference type="Rhea" id="RHEA:10532"/>
        <dbReference type="ChEBI" id="CHEBI:15377"/>
        <dbReference type="ChEBI" id="CHEBI:33384"/>
        <dbReference type="ChEBI" id="CHEBI:57912"/>
        <dbReference type="ChEBI" id="CHEBI:58866"/>
        <dbReference type="ChEBI" id="CHEBI:59776"/>
        <dbReference type="EC" id="4.2.1.20"/>
    </reaction>
</comment>
<proteinExistence type="inferred from homology"/>
<comment type="pathway">
    <text evidence="1 8">Amino-acid biosynthesis; L-tryptophan biosynthesis; L-tryptophan from chorismate: step 5/5.</text>
</comment>
<dbReference type="PANTHER" id="PTHR43406">
    <property type="entry name" value="TRYPTOPHAN SYNTHASE, ALPHA CHAIN"/>
    <property type="match status" value="1"/>
</dbReference>
<evidence type="ECO:0000256" key="8">
    <source>
        <dbReference type="HAMAP-Rule" id="MF_00131"/>
    </source>
</evidence>
<evidence type="ECO:0000256" key="2">
    <source>
        <dbReference type="ARBA" id="ARBA00011270"/>
    </source>
</evidence>
<dbReference type="EMBL" id="WAIE01000010">
    <property type="protein sequence ID" value="KAB1438788.1"/>
    <property type="molecule type" value="Genomic_DNA"/>
</dbReference>
<evidence type="ECO:0000313" key="11">
    <source>
        <dbReference type="Proteomes" id="UP000438699"/>
    </source>
</evidence>
<dbReference type="GO" id="GO:0005829">
    <property type="term" value="C:cytosol"/>
    <property type="evidence" value="ECO:0007669"/>
    <property type="project" value="TreeGrafter"/>
</dbReference>
<evidence type="ECO:0000256" key="9">
    <source>
        <dbReference type="RuleBase" id="RU003662"/>
    </source>
</evidence>
<dbReference type="NCBIfam" id="TIGR00262">
    <property type="entry name" value="trpA"/>
    <property type="match status" value="1"/>
</dbReference>
<sequence length="256" mass="27515">MSVSPLNTKIREANAKGKVALVPYLPAGYPTRERFWEELDKLDAAGASVIEIGMPFSDPVADGPVVEAACLKVLEDGITLQWILDGLRERKGRYNAALLLMGYLNPVLQYGPERFARACAEGGVSGLIIADMPIDEAGFLTDALKPHNVELIPLVGLNTSRERLEMYAKDAGGFVYMVSVLGTTGQRDSLPARVKEKLAEVREVFDIPVALGFGLKHPDQVAPFAGLMDAAVIGSALISHIEAGGDAASYMDIWTS</sequence>
<dbReference type="HAMAP" id="MF_00131">
    <property type="entry name" value="Trp_synth_alpha"/>
    <property type="match status" value="1"/>
</dbReference>
<keyword evidence="5 8" id="KW-0057">Aromatic amino acid biosynthesis</keyword>
<evidence type="ECO:0000256" key="4">
    <source>
        <dbReference type="ARBA" id="ARBA00022822"/>
    </source>
</evidence>
<accession>A0A6N6N0C4</accession>
<reference evidence="10 11" key="1">
    <citation type="journal article" date="2017" name="Int. J. Syst. Evol. Microbiol.">
        <title>Desulfovibrio senegalensis sp. nov., a mesophilic sulfate reducer isolated from marine sediment.</title>
        <authorList>
            <person name="Thioye A."/>
            <person name="Gam Z.B.A."/>
            <person name="Mbengue M."/>
            <person name="Cayol J.L."/>
            <person name="Joseph-Bartoli M."/>
            <person name="Toure-Kane C."/>
            <person name="Labat M."/>
        </authorList>
    </citation>
    <scope>NUCLEOTIDE SEQUENCE [LARGE SCALE GENOMIC DNA]</scope>
    <source>
        <strain evidence="10 11">DSM 101509</strain>
    </source>
</reference>
<dbReference type="PANTHER" id="PTHR43406:SF1">
    <property type="entry name" value="TRYPTOPHAN SYNTHASE ALPHA CHAIN, CHLOROPLASTIC"/>
    <property type="match status" value="1"/>
</dbReference>
<dbReference type="InterPro" id="IPR013785">
    <property type="entry name" value="Aldolase_TIM"/>
</dbReference>
<evidence type="ECO:0000256" key="1">
    <source>
        <dbReference type="ARBA" id="ARBA00004733"/>
    </source>
</evidence>
<dbReference type="PROSITE" id="PS00167">
    <property type="entry name" value="TRP_SYNTHASE_ALPHA"/>
    <property type="match status" value="1"/>
</dbReference>
<keyword evidence="3 8" id="KW-0028">Amino-acid biosynthesis</keyword>
<dbReference type="InterPro" id="IPR018204">
    <property type="entry name" value="Trp_synthase_alpha_AS"/>
</dbReference>
<organism evidence="10 11">
    <name type="scientific">Pseudodesulfovibrio senegalensis</name>
    <dbReference type="NCBI Taxonomy" id="1721087"/>
    <lineage>
        <taxon>Bacteria</taxon>
        <taxon>Pseudomonadati</taxon>
        <taxon>Thermodesulfobacteriota</taxon>
        <taxon>Desulfovibrionia</taxon>
        <taxon>Desulfovibrionales</taxon>
        <taxon>Desulfovibrionaceae</taxon>
    </lineage>
</organism>
<comment type="function">
    <text evidence="8">The alpha subunit is responsible for the aldol cleavage of indoleglycerol phosphate to indole and glyceraldehyde 3-phosphate.</text>
</comment>
<comment type="caution">
    <text evidence="10">The sequence shown here is derived from an EMBL/GenBank/DDBJ whole genome shotgun (WGS) entry which is preliminary data.</text>
</comment>